<evidence type="ECO:0000313" key="2">
    <source>
        <dbReference type="Proteomes" id="UP000016480"/>
    </source>
</evidence>
<comment type="caution">
    <text evidence="1">The sequence shown here is derived from an EMBL/GenBank/DDBJ whole genome shotgun (WGS) entry which is preliminary data.</text>
</comment>
<organism evidence="1 2">
    <name type="scientific">Pseudoalteromonas rubra</name>
    <dbReference type="NCBI Taxonomy" id="43658"/>
    <lineage>
        <taxon>Bacteria</taxon>
        <taxon>Pseudomonadati</taxon>
        <taxon>Pseudomonadota</taxon>
        <taxon>Gammaproteobacteria</taxon>
        <taxon>Alteromonadales</taxon>
        <taxon>Pseudoalteromonadaceae</taxon>
        <taxon>Pseudoalteromonas</taxon>
    </lineage>
</organism>
<accession>A0A8T0C153</accession>
<dbReference type="Proteomes" id="UP000016480">
    <property type="component" value="Unassembled WGS sequence"/>
</dbReference>
<reference evidence="1 2" key="1">
    <citation type="journal article" date="2012" name="J. Bacteriol.">
        <title>Genome sequence of the cycloprodigiosin-producing bacterial strain Pseudoalteromonas rubra ATCC 29570(T).</title>
        <authorList>
            <person name="Xie B.B."/>
            <person name="Shu Y.L."/>
            <person name="Qin Q.L."/>
            <person name="Rong J.C."/>
            <person name="Zhang X.Y."/>
            <person name="Chen X.L."/>
            <person name="Zhou B.C."/>
            <person name="Zhang Y.Z."/>
        </authorList>
    </citation>
    <scope>NUCLEOTIDE SEQUENCE [LARGE SCALE GENOMIC DNA]</scope>
    <source>
        <strain evidence="1 2">DSM 6842</strain>
    </source>
</reference>
<sequence>MLLFNKVNILIELPRLFYLPRGTLLWSAYLFRLLKGLII</sequence>
<gene>
    <name evidence="1" type="ORF">PRUB_b0887</name>
</gene>
<evidence type="ECO:0000313" key="1">
    <source>
        <dbReference type="EMBL" id="KAF7781609.1"/>
    </source>
</evidence>
<name>A0A8T0C153_9GAMM</name>
<proteinExistence type="predicted"/>
<protein>
    <submittedName>
        <fullName evidence="1">Uncharacterized protein</fullName>
    </submittedName>
</protein>
<dbReference type="AlphaFoldDB" id="A0A8T0C153"/>
<dbReference type="EMBL" id="AHCD03000044">
    <property type="protein sequence ID" value="KAF7781609.1"/>
    <property type="molecule type" value="Genomic_DNA"/>
</dbReference>